<organism evidence="1 2">
    <name type="scientific">Terfezia boudieri ATCC MYA-4762</name>
    <dbReference type="NCBI Taxonomy" id="1051890"/>
    <lineage>
        <taxon>Eukaryota</taxon>
        <taxon>Fungi</taxon>
        <taxon>Dikarya</taxon>
        <taxon>Ascomycota</taxon>
        <taxon>Pezizomycotina</taxon>
        <taxon>Pezizomycetes</taxon>
        <taxon>Pezizales</taxon>
        <taxon>Pezizaceae</taxon>
        <taxon>Terfezia</taxon>
    </lineage>
</organism>
<accession>A0A3N4LJP5</accession>
<gene>
    <name evidence="1" type="ORF">L211DRAFT_844006</name>
</gene>
<evidence type="ECO:0000313" key="2">
    <source>
        <dbReference type="Proteomes" id="UP000267821"/>
    </source>
</evidence>
<sequence length="73" mass="7695">MHALPTLQPGLPMQGGGLVHLHARGARSGLLRSQYSFGGLCPRRGSSPNIDFRSSNGVFESSIAQKIFIGVCG</sequence>
<dbReference type="EMBL" id="ML121684">
    <property type="protein sequence ID" value="RPB18145.1"/>
    <property type="molecule type" value="Genomic_DNA"/>
</dbReference>
<feature type="non-terminal residue" evidence="1">
    <location>
        <position position="73"/>
    </location>
</feature>
<keyword evidence="2" id="KW-1185">Reference proteome</keyword>
<proteinExistence type="predicted"/>
<dbReference type="InParanoid" id="A0A3N4LJP5"/>
<dbReference type="AlphaFoldDB" id="A0A3N4LJP5"/>
<evidence type="ECO:0000313" key="1">
    <source>
        <dbReference type="EMBL" id="RPB18145.1"/>
    </source>
</evidence>
<protein>
    <submittedName>
        <fullName evidence="1">Uncharacterized protein</fullName>
    </submittedName>
</protein>
<reference evidence="1 2" key="1">
    <citation type="journal article" date="2018" name="Nat. Ecol. Evol.">
        <title>Pezizomycetes genomes reveal the molecular basis of ectomycorrhizal truffle lifestyle.</title>
        <authorList>
            <person name="Murat C."/>
            <person name="Payen T."/>
            <person name="Noel B."/>
            <person name="Kuo A."/>
            <person name="Morin E."/>
            <person name="Chen J."/>
            <person name="Kohler A."/>
            <person name="Krizsan K."/>
            <person name="Balestrini R."/>
            <person name="Da Silva C."/>
            <person name="Montanini B."/>
            <person name="Hainaut M."/>
            <person name="Levati E."/>
            <person name="Barry K.W."/>
            <person name="Belfiori B."/>
            <person name="Cichocki N."/>
            <person name="Clum A."/>
            <person name="Dockter R.B."/>
            <person name="Fauchery L."/>
            <person name="Guy J."/>
            <person name="Iotti M."/>
            <person name="Le Tacon F."/>
            <person name="Lindquist E.A."/>
            <person name="Lipzen A."/>
            <person name="Malagnac F."/>
            <person name="Mello A."/>
            <person name="Molinier V."/>
            <person name="Miyauchi S."/>
            <person name="Poulain J."/>
            <person name="Riccioni C."/>
            <person name="Rubini A."/>
            <person name="Sitrit Y."/>
            <person name="Splivallo R."/>
            <person name="Traeger S."/>
            <person name="Wang M."/>
            <person name="Zifcakova L."/>
            <person name="Wipf D."/>
            <person name="Zambonelli A."/>
            <person name="Paolocci F."/>
            <person name="Nowrousian M."/>
            <person name="Ottonello S."/>
            <person name="Baldrian P."/>
            <person name="Spatafora J.W."/>
            <person name="Henrissat B."/>
            <person name="Nagy L.G."/>
            <person name="Aury J.M."/>
            <person name="Wincker P."/>
            <person name="Grigoriev I.V."/>
            <person name="Bonfante P."/>
            <person name="Martin F.M."/>
        </authorList>
    </citation>
    <scope>NUCLEOTIDE SEQUENCE [LARGE SCALE GENOMIC DNA]</scope>
    <source>
        <strain evidence="1 2">ATCC MYA-4762</strain>
    </source>
</reference>
<dbReference type="Proteomes" id="UP000267821">
    <property type="component" value="Unassembled WGS sequence"/>
</dbReference>
<name>A0A3N4LJP5_9PEZI</name>